<dbReference type="InterPro" id="IPR010016">
    <property type="entry name" value="PxpB"/>
</dbReference>
<dbReference type="EMBL" id="QGDB01000004">
    <property type="protein sequence ID" value="PWL17630.1"/>
    <property type="molecule type" value="Genomic_DNA"/>
</dbReference>
<keyword evidence="6" id="KW-1185">Reference proteome</keyword>
<name>A0A316JQX0_9HYPH</name>
<keyword evidence="2" id="KW-0378">Hydrolase</keyword>
<dbReference type="PANTHER" id="PTHR34698:SF2">
    <property type="entry name" value="5-OXOPROLINASE SUBUNIT B"/>
    <property type="match status" value="1"/>
</dbReference>
<dbReference type="Gene3D" id="2.40.100.10">
    <property type="entry name" value="Cyclophilin-like"/>
    <property type="match status" value="1"/>
</dbReference>
<dbReference type="Proteomes" id="UP000245865">
    <property type="component" value="Unassembled WGS sequence"/>
</dbReference>
<feature type="domain" description="Carboxyltransferase" evidence="4">
    <location>
        <begin position="24"/>
        <end position="224"/>
    </location>
</feature>
<dbReference type="InterPro" id="IPR029000">
    <property type="entry name" value="Cyclophilin-like_dom_sf"/>
</dbReference>
<evidence type="ECO:0000313" key="5">
    <source>
        <dbReference type="EMBL" id="PWL17630.1"/>
    </source>
</evidence>
<dbReference type="InterPro" id="IPR003833">
    <property type="entry name" value="CT_C_D"/>
</dbReference>
<dbReference type="SMART" id="SM00796">
    <property type="entry name" value="AHS1"/>
    <property type="match status" value="1"/>
</dbReference>
<keyword evidence="5" id="KW-0418">Kinase</keyword>
<keyword evidence="1" id="KW-0547">Nucleotide-binding</keyword>
<evidence type="ECO:0000256" key="1">
    <source>
        <dbReference type="ARBA" id="ARBA00022741"/>
    </source>
</evidence>
<dbReference type="Pfam" id="PF02682">
    <property type="entry name" value="CT_C_D"/>
    <property type="match status" value="1"/>
</dbReference>
<keyword evidence="5" id="KW-0808">Transferase</keyword>
<evidence type="ECO:0000256" key="2">
    <source>
        <dbReference type="ARBA" id="ARBA00022801"/>
    </source>
</evidence>
<dbReference type="SUPFAM" id="SSF160467">
    <property type="entry name" value="PH0987 N-terminal domain-like"/>
    <property type="match status" value="1"/>
</dbReference>
<evidence type="ECO:0000313" key="6">
    <source>
        <dbReference type="Proteomes" id="UP000245865"/>
    </source>
</evidence>
<dbReference type="OrthoDB" id="9778567at2"/>
<keyword evidence="3" id="KW-0067">ATP-binding</keyword>
<comment type="caution">
    <text evidence="5">The sequence shown here is derived from an EMBL/GenBank/DDBJ whole genome shotgun (WGS) entry which is preliminary data.</text>
</comment>
<accession>A0A316JQX0</accession>
<dbReference type="AlphaFoldDB" id="A0A316JQX0"/>
<gene>
    <name evidence="5" type="ORF">DKP76_12835</name>
</gene>
<evidence type="ECO:0000256" key="3">
    <source>
        <dbReference type="ARBA" id="ARBA00022840"/>
    </source>
</evidence>
<dbReference type="GO" id="GO:0005524">
    <property type="term" value="F:ATP binding"/>
    <property type="evidence" value="ECO:0007669"/>
    <property type="project" value="UniProtKB-KW"/>
</dbReference>
<evidence type="ECO:0000259" key="4">
    <source>
        <dbReference type="SMART" id="SM00796"/>
    </source>
</evidence>
<organism evidence="5 6">
    <name type="scientific">Falsochrobactrum shanghaiense</name>
    <dbReference type="NCBI Taxonomy" id="2201899"/>
    <lineage>
        <taxon>Bacteria</taxon>
        <taxon>Pseudomonadati</taxon>
        <taxon>Pseudomonadota</taxon>
        <taxon>Alphaproteobacteria</taxon>
        <taxon>Hyphomicrobiales</taxon>
        <taxon>Brucellaceae</taxon>
        <taxon>Falsochrobactrum</taxon>
    </lineage>
</organism>
<proteinExistence type="predicted"/>
<reference evidence="5 6" key="1">
    <citation type="submission" date="2018-05" db="EMBL/GenBank/DDBJ databases">
        <title>Comparative genomic sequence analysis between strain HN4 and CCM 8460T (Falsochrobactrum ovis) will provide more evidence to prove that HN4 is a new species of Falsochrobactrum.</title>
        <authorList>
            <person name="Lyu W."/>
            <person name="Sun L."/>
            <person name="Yao L."/>
        </authorList>
    </citation>
    <scope>NUCLEOTIDE SEQUENCE [LARGE SCALE GENOMIC DNA]</scope>
    <source>
        <strain evidence="5 6">HN4</strain>
    </source>
</reference>
<dbReference type="GO" id="GO:0016787">
    <property type="term" value="F:hydrolase activity"/>
    <property type="evidence" value="ECO:0007669"/>
    <property type="project" value="UniProtKB-KW"/>
</dbReference>
<dbReference type="Gene3D" id="3.30.1360.40">
    <property type="match status" value="1"/>
</dbReference>
<dbReference type="SUPFAM" id="SSF50891">
    <property type="entry name" value="Cyclophilin-like"/>
    <property type="match status" value="1"/>
</dbReference>
<dbReference type="PANTHER" id="PTHR34698">
    <property type="entry name" value="5-OXOPROLINASE SUBUNIT B"/>
    <property type="match status" value="1"/>
</dbReference>
<protein>
    <submittedName>
        <fullName evidence="5">Kinase</fullName>
    </submittedName>
</protein>
<sequence length="246" mass="26793">MLISFWLKGRTDVNILPASAQDFPRYRAIAEHGLLIEFGNTIDENIHARVMQLDAVLQAEPFAGFIEAVPAYASLTIRFDPLTTDHPAAQQAVEQLLSRGGRIAGTKSEREVAVCYDTELAPDLLAVAEATGLTVEEVIAAHLSGDYRVFMYGFAPGYAYMAGVPETVYLPRKAAAVRGVPAGSVLIAGPQCLVTTLTMSTGWWIIGRSPTCVLTGDSERPFLFDVGDNVRFRRISRAQFDAETKP</sequence>
<dbReference type="GO" id="GO:0016301">
    <property type="term" value="F:kinase activity"/>
    <property type="evidence" value="ECO:0007669"/>
    <property type="project" value="UniProtKB-KW"/>
</dbReference>